<dbReference type="Proteomes" id="UP001062846">
    <property type="component" value="Chromosome 2"/>
</dbReference>
<organism evidence="1 2">
    <name type="scientific">Rhododendron molle</name>
    <name type="common">Chinese azalea</name>
    <name type="synonym">Azalea mollis</name>
    <dbReference type="NCBI Taxonomy" id="49168"/>
    <lineage>
        <taxon>Eukaryota</taxon>
        <taxon>Viridiplantae</taxon>
        <taxon>Streptophyta</taxon>
        <taxon>Embryophyta</taxon>
        <taxon>Tracheophyta</taxon>
        <taxon>Spermatophyta</taxon>
        <taxon>Magnoliopsida</taxon>
        <taxon>eudicotyledons</taxon>
        <taxon>Gunneridae</taxon>
        <taxon>Pentapetalae</taxon>
        <taxon>asterids</taxon>
        <taxon>Ericales</taxon>
        <taxon>Ericaceae</taxon>
        <taxon>Ericoideae</taxon>
        <taxon>Rhodoreae</taxon>
        <taxon>Rhododendron</taxon>
    </lineage>
</organism>
<evidence type="ECO:0000313" key="2">
    <source>
        <dbReference type="Proteomes" id="UP001062846"/>
    </source>
</evidence>
<protein>
    <submittedName>
        <fullName evidence="1">Uncharacterized protein</fullName>
    </submittedName>
</protein>
<proteinExistence type="predicted"/>
<dbReference type="EMBL" id="CM046389">
    <property type="protein sequence ID" value="KAI8566445.1"/>
    <property type="molecule type" value="Genomic_DNA"/>
</dbReference>
<keyword evidence="2" id="KW-1185">Reference proteome</keyword>
<name>A0ACC0PLV2_RHOML</name>
<gene>
    <name evidence="1" type="ORF">RHMOL_Rhmol02G0041000</name>
</gene>
<comment type="caution">
    <text evidence="1">The sequence shown here is derived from an EMBL/GenBank/DDBJ whole genome shotgun (WGS) entry which is preliminary data.</text>
</comment>
<reference evidence="1" key="1">
    <citation type="submission" date="2022-02" db="EMBL/GenBank/DDBJ databases">
        <title>Plant Genome Project.</title>
        <authorList>
            <person name="Zhang R.-G."/>
        </authorList>
    </citation>
    <scope>NUCLEOTIDE SEQUENCE</scope>
    <source>
        <strain evidence="1">AT1</strain>
    </source>
</reference>
<sequence length="266" mass="29448">MHEYLPPQRTNLVRFPRHRFNLEIFCKNSCFDIVEGVQHLPGTLPVKLDSQDLLQIGNKEFYFLLPMRNILSSPTYSLYSLPPSSRRVKKKGGRGDDCVMADQLNSECLGKKKTKEKKPVGERRNKKTNGVRIAIPLEDILPTKGMRSKDAAKHLRVLTATVDTNSSFEKEILPPQFLPTAQQENPDAGLRNDEDEAIGMGVEGTGDGVMVEAQLNSGCLGKGKSKEKSPGGERGNKGTTGVRIAIANENILQIKGMRLKDAVKHL</sequence>
<evidence type="ECO:0000313" key="1">
    <source>
        <dbReference type="EMBL" id="KAI8566445.1"/>
    </source>
</evidence>
<accession>A0ACC0PLV2</accession>